<protein>
    <submittedName>
        <fullName evidence="1">Uncharacterized protein</fullName>
    </submittedName>
</protein>
<gene>
    <name evidence="1" type="ordered locus">IALB_0994</name>
</gene>
<organism evidence="1 2">
    <name type="scientific">Ignavibacterium album (strain DSM 19864 / JCM 16511 / NBRC 101810 / Mat9-16)</name>
    <dbReference type="NCBI Taxonomy" id="945713"/>
    <lineage>
        <taxon>Bacteria</taxon>
        <taxon>Pseudomonadati</taxon>
        <taxon>Ignavibacteriota</taxon>
        <taxon>Ignavibacteria</taxon>
        <taxon>Ignavibacteriales</taxon>
        <taxon>Ignavibacteriaceae</taxon>
        <taxon>Ignavibacterium</taxon>
    </lineage>
</organism>
<dbReference type="Proteomes" id="UP000007394">
    <property type="component" value="Chromosome"/>
</dbReference>
<keyword evidence="2" id="KW-1185">Reference proteome</keyword>
<proteinExistence type="predicted"/>
<dbReference type="HOGENOM" id="CLU_3099701_0_0_10"/>
<accession>I0AI98</accession>
<dbReference type="AlphaFoldDB" id="I0AI98"/>
<name>I0AI98_IGNAJ</name>
<dbReference type="KEGG" id="ial:IALB_0994"/>
<reference evidence="1 2" key="1">
    <citation type="journal article" date="2012" name="Front. Microbiol.">
        <title>Complete genome of Ignavibacterium album, a metabolically versatile, flagellated, facultative anaerobe from the phylum Chlorobi.</title>
        <authorList>
            <person name="Liu Z."/>
            <person name="Frigaard N.-U."/>
            <person name="Vogl K."/>
            <person name="Iino T."/>
            <person name="Ohkuma M."/>
            <person name="Overmann J."/>
            <person name="Bryant D.A."/>
        </authorList>
    </citation>
    <scope>NUCLEOTIDE SEQUENCE [LARGE SCALE GENOMIC DNA]</scope>
    <source>
        <strain evidence="2">DSM 19864 / JCM 16511 / NBRC 101810 / Mat9-16</strain>
    </source>
</reference>
<dbReference type="STRING" id="945713.IALB_0994"/>
<evidence type="ECO:0000313" key="1">
    <source>
        <dbReference type="EMBL" id="AFH48705.1"/>
    </source>
</evidence>
<evidence type="ECO:0000313" key="2">
    <source>
        <dbReference type="Proteomes" id="UP000007394"/>
    </source>
</evidence>
<dbReference type="EMBL" id="CP003418">
    <property type="protein sequence ID" value="AFH48705.1"/>
    <property type="molecule type" value="Genomic_DNA"/>
</dbReference>
<sequence>MRLMTKLVRIAKHGIQSFSELPVRNIYLSAENNFFLETITPPINY</sequence>